<evidence type="ECO:0000256" key="6">
    <source>
        <dbReference type="ARBA" id="ARBA00023002"/>
    </source>
</evidence>
<comment type="subcellular location">
    <subcellularLocation>
        <location evidence="2">Endoplasmic reticulum membrane</location>
        <topology evidence="2">Single-pass membrane protein</topology>
    </subcellularLocation>
</comment>
<sequence>MAEDILAFPGASATASVDRTLERVFGDRGPIRNLSPASRRELDQNMISFWKQTPNVYESSTSLIRLIKRESPNLVTFCRSPVDQAPWERASHAVVGDSNPTVCEVNLFALVRNFVGHVTTSAFMGQALNDTFPRLLEDLWKLDDQLVPLSLGVSRWIPLPGASTACAARGQLLHALTVFHEAFTSWEDGIDPGIKFRDFDDVSEPVKRQIQTLRKFNLGASASAPGHLSLLWALNARVATIAFWNILRIFSDRSLLEDVRKEIAPCASAMRPSREETGFPFQEPPRLSIDPEGLQNSCPLLKASYYETLRLDTAPLSFRKLTSDISLTESIEDAQDAGLTHRRTYRIKKGENIVIPHGIFHKDAKYFSNPDQYDPRRFIQTDHGTGAKAHMHPMKPVGGIFGYDSCMSVEREILPFVAAIVAMWEIEPASDKDLIIPERKIANMTFLPKKDIRVKLRSTV</sequence>
<keyword evidence="9" id="KW-1185">Reference proteome</keyword>
<dbReference type="Proteomes" id="UP000266188">
    <property type="component" value="Unassembled WGS sequence"/>
</dbReference>
<evidence type="ECO:0000256" key="7">
    <source>
        <dbReference type="ARBA" id="ARBA00023004"/>
    </source>
</evidence>
<dbReference type="SUPFAM" id="SSF48264">
    <property type="entry name" value="Cytochrome P450"/>
    <property type="match status" value="1"/>
</dbReference>
<name>A0A3A2ZH21_9EURO</name>
<dbReference type="AlphaFoldDB" id="A0A3A2ZH21"/>
<comment type="cofactor">
    <cofactor evidence="1">
        <name>heme</name>
        <dbReference type="ChEBI" id="CHEBI:30413"/>
    </cofactor>
</comment>
<dbReference type="PRINTS" id="PR00465">
    <property type="entry name" value="EP450IV"/>
</dbReference>
<protein>
    <submittedName>
        <fullName evidence="8">Cytochrome p450</fullName>
    </submittedName>
</protein>
<dbReference type="InterPro" id="IPR036396">
    <property type="entry name" value="Cyt_P450_sf"/>
</dbReference>
<reference evidence="9" key="1">
    <citation type="submission" date="2017-02" db="EMBL/GenBank/DDBJ databases">
        <authorList>
            <person name="Tafer H."/>
            <person name="Lopandic K."/>
        </authorList>
    </citation>
    <scope>NUCLEOTIDE SEQUENCE [LARGE SCALE GENOMIC DNA]</scope>
    <source>
        <strain evidence="9">CBS 366.77</strain>
    </source>
</reference>
<dbReference type="InterPro" id="IPR002403">
    <property type="entry name" value="Cyt_P450_E_grp-IV"/>
</dbReference>
<evidence type="ECO:0000256" key="5">
    <source>
        <dbReference type="ARBA" id="ARBA00022723"/>
    </source>
</evidence>
<dbReference type="InterPro" id="IPR001128">
    <property type="entry name" value="Cyt_P450"/>
</dbReference>
<evidence type="ECO:0000256" key="4">
    <source>
        <dbReference type="ARBA" id="ARBA00022516"/>
    </source>
</evidence>
<evidence type="ECO:0000256" key="2">
    <source>
        <dbReference type="ARBA" id="ARBA00004389"/>
    </source>
</evidence>
<keyword evidence="6" id="KW-0560">Oxidoreductase</keyword>
<comment type="caution">
    <text evidence="8">The sequence shown here is derived from an EMBL/GenBank/DDBJ whole genome shotgun (WGS) entry which is preliminary data.</text>
</comment>
<dbReference type="GO" id="GO:0004497">
    <property type="term" value="F:monooxygenase activity"/>
    <property type="evidence" value="ECO:0007669"/>
    <property type="project" value="InterPro"/>
</dbReference>
<dbReference type="Gene3D" id="1.10.630.10">
    <property type="entry name" value="Cytochrome P450"/>
    <property type="match status" value="1"/>
</dbReference>
<keyword evidence="4" id="KW-0444">Lipid biosynthesis</keyword>
<dbReference type="GO" id="GO:0016705">
    <property type="term" value="F:oxidoreductase activity, acting on paired donors, with incorporation or reduction of molecular oxygen"/>
    <property type="evidence" value="ECO:0007669"/>
    <property type="project" value="InterPro"/>
</dbReference>
<dbReference type="Pfam" id="PF00067">
    <property type="entry name" value="p450"/>
    <property type="match status" value="1"/>
</dbReference>
<gene>
    <name evidence="8" type="ORF">PHISCL_05152</name>
</gene>
<dbReference type="GO" id="GO:0020037">
    <property type="term" value="F:heme binding"/>
    <property type="evidence" value="ECO:0007669"/>
    <property type="project" value="InterPro"/>
</dbReference>
<keyword evidence="4" id="KW-0443">Lipid metabolism</keyword>
<accession>A0A3A2ZH21</accession>
<proteinExistence type="inferred from homology"/>
<organism evidence="8 9">
    <name type="scientific">Aspergillus sclerotialis</name>
    <dbReference type="NCBI Taxonomy" id="2070753"/>
    <lineage>
        <taxon>Eukaryota</taxon>
        <taxon>Fungi</taxon>
        <taxon>Dikarya</taxon>
        <taxon>Ascomycota</taxon>
        <taxon>Pezizomycotina</taxon>
        <taxon>Eurotiomycetes</taxon>
        <taxon>Eurotiomycetidae</taxon>
        <taxon>Eurotiales</taxon>
        <taxon>Aspergillaceae</taxon>
        <taxon>Aspergillus</taxon>
        <taxon>Aspergillus subgen. Polypaecilum</taxon>
    </lineage>
</organism>
<dbReference type="PANTHER" id="PTHR24306">
    <property type="match status" value="1"/>
</dbReference>
<dbReference type="OrthoDB" id="3366823at2759"/>
<dbReference type="STRING" id="2070753.A0A3A2ZH21"/>
<keyword evidence="5" id="KW-0479">Metal-binding</keyword>
<dbReference type="GO" id="GO:0005506">
    <property type="term" value="F:iron ion binding"/>
    <property type="evidence" value="ECO:0007669"/>
    <property type="project" value="InterPro"/>
</dbReference>
<dbReference type="EMBL" id="MVGC01000165">
    <property type="protein sequence ID" value="RJE22509.1"/>
    <property type="molecule type" value="Genomic_DNA"/>
</dbReference>
<evidence type="ECO:0000256" key="3">
    <source>
        <dbReference type="ARBA" id="ARBA00010617"/>
    </source>
</evidence>
<evidence type="ECO:0000313" key="9">
    <source>
        <dbReference type="Proteomes" id="UP000266188"/>
    </source>
</evidence>
<dbReference type="PANTHER" id="PTHR24306:SF7">
    <property type="entry name" value="AHBB"/>
    <property type="match status" value="1"/>
</dbReference>
<evidence type="ECO:0000256" key="1">
    <source>
        <dbReference type="ARBA" id="ARBA00001971"/>
    </source>
</evidence>
<dbReference type="GO" id="GO:0005789">
    <property type="term" value="C:endoplasmic reticulum membrane"/>
    <property type="evidence" value="ECO:0007669"/>
    <property type="project" value="UniProtKB-SubCell"/>
</dbReference>
<comment type="similarity">
    <text evidence="3">Belongs to the cytochrome P450 family.</text>
</comment>
<evidence type="ECO:0000313" key="8">
    <source>
        <dbReference type="EMBL" id="RJE22509.1"/>
    </source>
</evidence>
<keyword evidence="7" id="KW-0408">Iron</keyword>